<evidence type="ECO:0000256" key="3">
    <source>
        <dbReference type="HAMAP-Rule" id="MF_01077"/>
    </source>
</evidence>
<dbReference type="InterPro" id="IPR028998">
    <property type="entry name" value="RimP_C"/>
</dbReference>
<dbReference type="PANTHER" id="PTHR33867:SF1">
    <property type="entry name" value="RIBOSOME MATURATION FACTOR RIMP"/>
    <property type="match status" value="1"/>
</dbReference>
<dbReference type="HAMAP" id="MF_01077">
    <property type="entry name" value="RimP"/>
    <property type="match status" value="1"/>
</dbReference>
<dbReference type="Pfam" id="PF02576">
    <property type="entry name" value="RimP_N"/>
    <property type="match status" value="1"/>
</dbReference>
<keyword evidence="2 3" id="KW-0690">Ribosome biogenesis</keyword>
<dbReference type="InterPro" id="IPR036847">
    <property type="entry name" value="RimP_C_sf"/>
</dbReference>
<name>A0A420WET5_9PROT</name>
<dbReference type="PANTHER" id="PTHR33867">
    <property type="entry name" value="RIBOSOME MATURATION FACTOR RIMP"/>
    <property type="match status" value="1"/>
</dbReference>
<keyword evidence="7" id="KW-1185">Reference proteome</keyword>
<proteinExistence type="inferred from homology"/>
<evidence type="ECO:0000313" key="7">
    <source>
        <dbReference type="Proteomes" id="UP000282211"/>
    </source>
</evidence>
<dbReference type="Proteomes" id="UP000282211">
    <property type="component" value="Unassembled WGS sequence"/>
</dbReference>
<dbReference type="Pfam" id="PF17384">
    <property type="entry name" value="DUF150_C"/>
    <property type="match status" value="1"/>
</dbReference>
<keyword evidence="1 3" id="KW-0963">Cytoplasm</keyword>
<dbReference type="GO" id="GO:0000028">
    <property type="term" value="P:ribosomal small subunit assembly"/>
    <property type="evidence" value="ECO:0007669"/>
    <property type="project" value="TreeGrafter"/>
</dbReference>
<evidence type="ECO:0000259" key="4">
    <source>
        <dbReference type="Pfam" id="PF02576"/>
    </source>
</evidence>
<comment type="function">
    <text evidence="3">Required for maturation of 30S ribosomal subunits.</text>
</comment>
<dbReference type="InterPro" id="IPR003728">
    <property type="entry name" value="Ribosome_maturation_RimP"/>
</dbReference>
<dbReference type="InterPro" id="IPR035956">
    <property type="entry name" value="RimP_N_sf"/>
</dbReference>
<dbReference type="NCBIfam" id="NF000932">
    <property type="entry name" value="PRK00092.2-5"/>
    <property type="match status" value="1"/>
</dbReference>
<dbReference type="AlphaFoldDB" id="A0A420WET5"/>
<comment type="caution">
    <text evidence="6">The sequence shown here is derived from an EMBL/GenBank/DDBJ whole genome shotgun (WGS) entry which is preliminary data.</text>
</comment>
<sequence>MKTKTHTDERVLALAEPIAEDLGLNIVRVRVMAGKRKTVQIMAERKSDGLMAVENCEALSRELSALMEVEDPISDAYILEVSSPGLDRPLTDLKDFETYEGYHAKIELDRLVEGRKRFRGVLAGVDGNDVDINLENEPDSTASIPFDWISEAKLQITDALIEAGQKAKDAAKLNTNTTPENGDT</sequence>
<comment type="similarity">
    <text evidence="3">Belongs to the RimP family.</text>
</comment>
<dbReference type="RefSeq" id="WP_121102255.1">
    <property type="nucleotide sequence ID" value="NZ_RBII01000002.1"/>
</dbReference>
<dbReference type="Gene3D" id="3.30.300.70">
    <property type="entry name" value="RimP-like superfamily, N-terminal"/>
    <property type="match status" value="1"/>
</dbReference>
<evidence type="ECO:0000259" key="5">
    <source>
        <dbReference type="Pfam" id="PF17384"/>
    </source>
</evidence>
<dbReference type="GO" id="GO:0005829">
    <property type="term" value="C:cytosol"/>
    <property type="evidence" value="ECO:0007669"/>
    <property type="project" value="TreeGrafter"/>
</dbReference>
<feature type="domain" description="Ribosome maturation factor RimP C-terminal" evidence="5">
    <location>
        <begin position="90"/>
        <end position="157"/>
    </location>
</feature>
<comment type="subcellular location">
    <subcellularLocation>
        <location evidence="3">Cytoplasm</location>
    </subcellularLocation>
</comment>
<dbReference type="GO" id="GO:0006412">
    <property type="term" value="P:translation"/>
    <property type="evidence" value="ECO:0007669"/>
    <property type="project" value="TreeGrafter"/>
</dbReference>
<reference evidence="6 7" key="1">
    <citation type="submission" date="2018-10" db="EMBL/GenBank/DDBJ databases">
        <title>Genomic Encyclopedia of Type Strains, Phase IV (KMG-IV): sequencing the most valuable type-strain genomes for metagenomic binning, comparative biology and taxonomic classification.</title>
        <authorList>
            <person name="Goeker M."/>
        </authorList>
    </citation>
    <scope>NUCLEOTIDE SEQUENCE [LARGE SCALE GENOMIC DNA]</scope>
    <source>
        <strain evidence="6 7">DSM 22008</strain>
    </source>
</reference>
<dbReference type="CDD" id="cd01734">
    <property type="entry name" value="YlxS_C"/>
    <property type="match status" value="1"/>
</dbReference>
<organism evidence="6 7">
    <name type="scientific">Litorimonas taeanensis</name>
    <dbReference type="NCBI Taxonomy" id="568099"/>
    <lineage>
        <taxon>Bacteria</taxon>
        <taxon>Pseudomonadati</taxon>
        <taxon>Pseudomonadota</taxon>
        <taxon>Alphaproteobacteria</taxon>
        <taxon>Maricaulales</taxon>
        <taxon>Robiginitomaculaceae</taxon>
    </lineage>
</organism>
<evidence type="ECO:0000313" key="6">
    <source>
        <dbReference type="EMBL" id="RKQ69491.1"/>
    </source>
</evidence>
<dbReference type="EMBL" id="RBII01000002">
    <property type="protein sequence ID" value="RKQ69491.1"/>
    <property type="molecule type" value="Genomic_DNA"/>
</dbReference>
<dbReference type="FunCoup" id="A0A420WET5">
    <property type="interactions" value="310"/>
</dbReference>
<accession>A0A420WET5</accession>
<evidence type="ECO:0000256" key="2">
    <source>
        <dbReference type="ARBA" id="ARBA00022517"/>
    </source>
</evidence>
<dbReference type="OrthoDB" id="9805006at2"/>
<dbReference type="InterPro" id="IPR028989">
    <property type="entry name" value="RimP_N"/>
</dbReference>
<gene>
    <name evidence="3" type="primary">rimP</name>
    <name evidence="6" type="ORF">DES40_2292</name>
</gene>
<dbReference type="SUPFAM" id="SSF75420">
    <property type="entry name" value="YhbC-like, N-terminal domain"/>
    <property type="match status" value="1"/>
</dbReference>
<dbReference type="Gene3D" id="2.30.30.180">
    <property type="entry name" value="Ribosome maturation factor RimP, C-terminal domain"/>
    <property type="match status" value="1"/>
</dbReference>
<dbReference type="InParanoid" id="A0A420WET5"/>
<protein>
    <recommendedName>
        <fullName evidence="3">Ribosome maturation factor RimP</fullName>
    </recommendedName>
</protein>
<dbReference type="SUPFAM" id="SSF74942">
    <property type="entry name" value="YhbC-like, C-terminal domain"/>
    <property type="match status" value="1"/>
</dbReference>
<feature type="domain" description="Ribosome maturation factor RimP N-terminal" evidence="4">
    <location>
        <begin position="14"/>
        <end position="87"/>
    </location>
</feature>
<evidence type="ECO:0000256" key="1">
    <source>
        <dbReference type="ARBA" id="ARBA00022490"/>
    </source>
</evidence>